<dbReference type="AlphaFoldDB" id="A0A1W1CN19"/>
<dbReference type="GO" id="GO:0051604">
    <property type="term" value="P:protein maturation"/>
    <property type="evidence" value="ECO:0007669"/>
    <property type="project" value="TreeGrafter"/>
</dbReference>
<proteinExistence type="predicted"/>
<organism evidence="2">
    <name type="scientific">hydrothermal vent metagenome</name>
    <dbReference type="NCBI Taxonomy" id="652676"/>
    <lineage>
        <taxon>unclassified sequences</taxon>
        <taxon>metagenomes</taxon>
        <taxon>ecological metagenomes</taxon>
    </lineage>
</organism>
<evidence type="ECO:0000259" key="1">
    <source>
        <dbReference type="Pfam" id="PF07503"/>
    </source>
</evidence>
<dbReference type="PANTHER" id="PTHR42959:SF1">
    <property type="entry name" value="CARBAMOYLTRANSFERASE HYPF"/>
    <property type="match status" value="1"/>
</dbReference>
<accession>A0A1W1CN19</accession>
<dbReference type="PANTHER" id="PTHR42959">
    <property type="entry name" value="CARBAMOYLTRANSFERASE"/>
    <property type="match status" value="1"/>
</dbReference>
<reference evidence="2" key="1">
    <citation type="submission" date="2016-10" db="EMBL/GenBank/DDBJ databases">
        <authorList>
            <person name="de Groot N.N."/>
        </authorList>
    </citation>
    <scope>NUCLEOTIDE SEQUENCE</scope>
</reference>
<gene>
    <name evidence="2" type="ORF">MNB_SM-4-178</name>
</gene>
<dbReference type="Pfam" id="PF07503">
    <property type="entry name" value="zf-HYPF"/>
    <property type="match status" value="1"/>
</dbReference>
<sequence length="672" mass="76217">MYFIFEMAFSSNKNYIANLIRAYAEKVGIEAEILQTKDKIVMIFNQDDEKLESFLLDMQDVIPASLFLGEGKHYFTEEKPSLVELSQTNLPVNIAPCPSCQKEMFDVSTRRFYYPFTSCNNCGSQHPFLTKYPYTRENTTMKFLVPCSACEDERAHNSLRKNYPLISCIECGIGLRMLSKETEYMALDKGDYRNLFKASAGAISAGKTVLIKTMHGYRKFFYPNRDLDAIKKIKFTDKKLNIGLAKSPYSFNQISEEKVGLSTLLMANAASFNEHLMLVEQEFNALLSIERPLLRVATKSDAMKRLYGSSALVKYPDDGMTMLLAAEAVKHGLEYIAYIECESTEEADFLVDFDMPINTQKDTKLFINQDRKLFVSGERIVYPTIVENQINRVTVAHDLACVEVDGVNIIDSFEVFDSVSTQEIYVLDTEEDFESGHSNETQFKQYEASMLSVLAEYDKVGQKAIGVHFDGTLNFLYYNGKKVINAVPAIEFESDNLWEKISTLRDGSDRLVNNYKKVYPEVWKRLDNLEGNMDIFEVTAITLGLEDESFEGISAEAVSFLGKGGLQIDTKVKDNRFDNYAFLTSIMSYQLGDVENNFMCYSIYESFGDYIGELVPQLCDKVETGIVVLMGETFANQSLYGRIEKTLGHKNPLMSKNFPIGKENAVHGALYL</sequence>
<dbReference type="GO" id="GO:0008270">
    <property type="term" value="F:zinc ion binding"/>
    <property type="evidence" value="ECO:0007669"/>
    <property type="project" value="InterPro"/>
</dbReference>
<name>A0A1W1CN19_9ZZZZ</name>
<feature type="domain" description="Zinc finger HypF-type" evidence="1">
    <location>
        <begin position="97"/>
        <end position="125"/>
    </location>
</feature>
<dbReference type="EMBL" id="FPHF01000095">
    <property type="protein sequence ID" value="SFV67113.1"/>
    <property type="molecule type" value="Genomic_DNA"/>
</dbReference>
<dbReference type="Gene3D" id="3.90.870.50">
    <property type="match status" value="1"/>
</dbReference>
<dbReference type="InterPro" id="IPR011125">
    <property type="entry name" value="Znf_HypF"/>
</dbReference>
<evidence type="ECO:0000313" key="2">
    <source>
        <dbReference type="EMBL" id="SFV67113.1"/>
    </source>
</evidence>
<dbReference type="InterPro" id="IPR051060">
    <property type="entry name" value="Carbamoyltrans_HypF-like"/>
</dbReference>
<protein>
    <submittedName>
        <fullName evidence="2">[NiFe] hydrogenase metallocenter assembly protein HypF</fullName>
    </submittedName>
</protein>
<dbReference type="GO" id="GO:0016743">
    <property type="term" value="F:carboxyl- or carbamoyltransferase activity"/>
    <property type="evidence" value="ECO:0007669"/>
    <property type="project" value="TreeGrafter"/>
</dbReference>